<dbReference type="GO" id="GO:0016491">
    <property type="term" value="F:oxidoreductase activity"/>
    <property type="evidence" value="ECO:0007669"/>
    <property type="project" value="InterPro"/>
</dbReference>
<dbReference type="Pfam" id="PF00107">
    <property type="entry name" value="ADH_zinc_N"/>
    <property type="match status" value="1"/>
</dbReference>
<protein>
    <submittedName>
        <fullName evidence="2">NADP-dependent oxidoreductase</fullName>
    </submittedName>
</protein>
<dbReference type="InterPro" id="IPR052585">
    <property type="entry name" value="Lipid_raft_assoc_Zn_ADH"/>
</dbReference>
<dbReference type="CDD" id="cd05289">
    <property type="entry name" value="MDR_like_2"/>
    <property type="match status" value="1"/>
</dbReference>
<dbReference type="SUPFAM" id="SSF51735">
    <property type="entry name" value="NAD(P)-binding Rossmann-fold domains"/>
    <property type="match status" value="1"/>
</dbReference>
<proteinExistence type="predicted"/>
<dbReference type="Gene3D" id="3.90.180.10">
    <property type="entry name" value="Medium-chain alcohol dehydrogenases, catalytic domain"/>
    <property type="match status" value="1"/>
</dbReference>
<dbReference type="InterPro" id="IPR011032">
    <property type="entry name" value="GroES-like_sf"/>
</dbReference>
<dbReference type="SMART" id="SM00829">
    <property type="entry name" value="PKS_ER"/>
    <property type="match status" value="1"/>
</dbReference>
<dbReference type="RefSeq" id="WP_139469364.1">
    <property type="nucleotide sequence ID" value="NZ_VDMQ01000008.1"/>
</dbReference>
<dbReference type="AlphaFoldDB" id="A0A5C4X0D4"/>
<evidence type="ECO:0000313" key="2">
    <source>
        <dbReference type="EMBL" id="TNM53815.1"/>
    </source>
</evidence>
<reference evidence="2 3" key="1">
    <citation type="submission" date="2019-06" db="EMBL/GenBank/DDBJ databases">
        <authorList>
            <person name="Mardanova A.M."/>
            <person name="Pudova D.S."/>
            <person name="Shagimardanova E.I."/>
            <person name="Gogoleva N.E."/>
            <person name="Lutfullin M.T."/>
            <person name="Hadieva G.F."/>
            <person name="Sharipova M.R."/>
        </authorList>
    </citation>
    <scope>NUCLEOTIDE SEQUENCE [LARGE SCALE GENOMIC DNA]</scope>
    <source>
        <strain evidence="2 3">MG-1</strain>
    </source>
</reference>
<dbReference type="SUPFAM" id="SSF50129">
    <property type="entry name" value="GroES-like"/>
    <property type="match status" value="1"/>
</dbReference>
<dbReference type="Pfam" id="PF13602">
    <property type="entry name" value="ADH_zinc_N_2"/>
    <property type="match status" value="1"/>
</dbReference>
<dbReference type="PANTHER" id="PTHR43482">
    <property type="entry name" value="PROTEIN AST1-RELATED"/>
    <property type="match status" value="1"/>
</dbReference>
<organism evidence="2 3">
    <name type="scientific">Brevibacterium sediminis</name>
    <dbReference type="NCBI Taxonomy" id="1857024"/>
    <lineage>
        <taxon>Bacteria</taxon>
        <taxon>Bacillati</taxon>
        <taxon>Actinomycetota</taxon>
        <taxon>Actinomycetes</taxon>
        <taxon>Micrococcales</taxon>
        <taxon>Brevibacteriaceae</taxon>
        <taxon>Brevibacterium</taxon>
    </lineage>
</organism>
<dbReference type="Proteomes" id="UP000314223">
    <property type="component" value="Unassembled WGS sequence"/>
</dbReference>
<gene>
    <name evidence="2" type="ORF">FHQ09_13695</name>
</gene>
<sequence>MTRRVQYTSNGDIDQLHLAEVAVPKVGEGQVLVTVLYAGLNPLDWKMLQGGRFGSVETASGNGVDFSGVVASVGEGVTDFTPGDLVYGGLPKQAQTEQLLITDPADRLDRIPRGLGVDTAGGLYVAGRTAVAGIRALRLSEGDTLFVSGASGGVGIIVAQLARNLGARVIGSASQGNHALLESLGIEPVTYGEGLWDRVSELAPDGIQAAYSTQGEDEITGMIDLGVPADRIVSIGAGPTVAEKYGVSIDGEARARRDDMVWLGQAIAYGHIHIPIARVFDAEEVHDAYRHLLTAHPAGKVLLRFPAKPLTDEQRAHLT</sequence>
<name>A0A5C4X0D4_9MICO</name>
<dbReference type="InterPro" id="IPR013154">
    <property type="entry name" value="ADH-like_N"/>
</dbReference>
<evidence type="ECO:0000313" key="3">
    <source>
        <dbReference type="Proteomes" id="UP000314223"/>
    </source>
</evidence>
<dbReference type="Gene3D" id="3.40.50.720">
    <property type="entry name" value="NAD(P)-binding Rossmann-like Domain"/>
    <property type="match status" value="1"/>
</dbReference>
<dbReference type="InterPro" id="IPR020843">
    <property type="entry name" value="ER"/>
</dbReference>
<comment type="caution">
    <text evidence="2">The sequence shown here is derived from an EMBL/GenBank/DDBJ whole genome shotgun (WGS) entry which is preliminary data.</text>
</comment>
<dbReference type="Pfam" id="PF08240">
    <property type="entry name" value="ADH_N"/>
    <property type="match status" value="1"/>
</dbReference>
<dbReference type="InterPro" id="IPR013149">
    <property type="entry name" value="ADH-like_C"/>
</dbReference>
<accession>A0A5C4X0D4</accession>
<dbReference type="InterPro" id="IPR036291">
    <property type="entry name" value="NAD(P)-bd_dom_sf"/>
</dbReference>
<dbReference type="EMBL" id="VDMQ01000008">
    <property type="protein sequence ID" value="TNM53815.1"/>
    <property type="molecule type" value="Genomic_DNA"/>
</dbReference>
<evidence type="ECO:0000259" key="1">
    <source>
        <dbReference type="SMART" id="SM00829"/>
    </source>
</evidence>
<feature type="domain" description="Enoyl reductase (ER)" evidence="1">
    <location>
        <begin position="11"/>
        <end position="303"/>
    </location>
</feature>
<dbReference type="PANTHER" id="PTHR43482:SF1">
    <property type="entry name" value="PROTEIN AST1-RELATED"/>
    <property type="match status" value="1"/>
</dbReference>